<keyword evidence="2" id="KW-0812">Transmembrane</keyword>
<evidence type="ECO:0000313" key="3">
    <source>
        <dbReference type="EMBL" id="ETW28861.1"/>
    </source>
</evidence>
<dbReference type="AlphaFoldDB" id="A0A024VLV9"/>
<evidence type="ECO:0000256" key="2">
    <source>
        <dbReference type="SAM" id="Phobius"/>
    </source>
</evidence>
<evidence type="ECO:0000256" key="1">
    <source>
        <dbReference type="SAM" id="MobiDB-lite"/>
    </source>
</evidence>
<evidence type="ECO:0000313" key="4">
    <source>
        <dbReference type="Proteomes" id="UP000030656"/>
    </source>
</evidence>
<accession>A0A024VLV9</accession>
<organism evidence="3 4">
    <name type="scientific">Plasmodium falciparum FCH/4</name>
    <dbReference type="NCBI Taxonomy" id="1036724"/>
    <lineage>
        <taxon>Eukaryota</taxon>
        <taxon>Sar</taxon>
        <taxon>Alveolata</taxon>
        <taxon>Apicomplexa</taxon>
        <taxon>Aconoidasida</taxon>
        <taxon>Haemosporida</taxon>
        <taxon>Plasmodiidae</taxon>
        <taxon>Plasmodium</taxon>
        <taxon>Plasmodium (Laverania)</taxon>
    </lineage>
</organism>
<keyword evidence="2" id="KW-1133">Transmembrane helix</keyword>
<feature type="transmembrane region" description="Helical" evidence="2">
    <location>
        <begin position="172"/>
        <end position="190"/>
    </location>
</feature>
<dbReference type="EMBL" id="KI928011">
    <property type="protein sequence ID" value="ETW28861.1"/>
    <property type="molecule type" value="Genomic_DNA"/>
</dbReference>
<proteinExistence type="predicted"/>
<gene>
    <name evidence="3" type="ORF">PFFCH_03721</name>
</gene>
<keyword evidence="2" id="KW-0472">Membrane</keyword>
<name>A0A024VLV9_PLAFA</name>
<dbReference type="Proteomes" id="UP000030656">
    <property type="component" value="Unassembled WGS sequence"/>
</dbReference>
<feature type="region of interest" description="Disordered" evidence="1">
    <location>
        <begin position="225"/>
        <end position="306"/>
    </location>
</feature>
<reference evidence="3 4" key="1">
    <citation type="submission" date="2013-02" db="EMBL/GenBank/DDBJ databases">
        <title>The Genome Annotation of Plasmodium falciparum FCH/4.</title>
        <authorList>
            <consortium name="The Broad Institute Genome Sequencing Platform"/>
            <consortium name="The Broad Institute Genome Sequencing Center for Infectious Disease"/>
            <person name="Neafsey D."/>
            <person name="Hoffman S."/>
            <person name="Volkman S."/>
            <person name="Rosenthal P."/>
            <person name="Walker B."/>
            <person name="Young S.K."/>
            <person name="Zeng Q."/>
            <person name="Gargeya S."/>
            <person name="Fitzgerald M."/>
            <person name="Haas B."/>
            <person name="Abouelleil A."/>
            <person name="Allen A.W."/>
            <person name="Alvarado L."/>
            <person name="Arachchi H.M."/>
            <person name="Berlin A.M."/>
            <person name="Chapman S.B."/>
            <person name="Gainer-Dewar J."/>
            <person name="Goldberg J."/>
            <person name="Griggs A."/>
            <person name="Gujja S."/>
            <person name="Hansen M."/>
            <person name="Howarth C."/>
            <person name="Imamovic A."/>
            <person name="Ireland A."/>
            <person name="Larimer J."/>
            <person name="McCowan C."/>
            <person name="Murphy C."/>
            <person name="Pearson M."/>
            <person name="Poon T.W."/>
            <person name="Priest M."/>
            <person name="Roberts A."/>
            <person name="Saif S."/>
            <person name="Shea T."/>
            <person name="Sisk P."/>
            <person name="Sykes S."/>
            <person name="Wortman J."/>
            <person name="Nusbaum C."/>
            <person name="Birren B."/>
        </authorList>
    </citation>
    <scope>NUCLEOTIDE SEQUENCE [LARGE SCALE GENOMIC DNA]</scope>
    <source>
        <strain evidence="3 4">FCH/4</strain>
    </source>
</reference>
<feature type="compositionally biased region" description="Acidic residues" evidence="1">
    <location>
        <begin position="295"/>
        <end position="306"/>
    </location>
</feature>
<reference evidence="3 4" key="2">
    <citation type="submission" date="2013-02" db="EMBL/GenBank/DDBJ databases">
        <title>The Genome Sequence of Plasmodium falciparum FCH/4.</title>
        <authorList>
            <consortium name="The Broad Institute Genome Sequencing Platform"/>
            <consortium name="The Broad Institute Genome Sequencing Center for Infectious Disease"/>
            <person name="Neafsey D."/>
            <person name="Cheeseman I."/>
            <person name="Volkman S."/>
            <person name="Adams J."/>
            <person name="Walker B."/>
            <person name="Young S.K."/>
            <person name="Zeng Q."/>
            <person name="Gargeya S."/>
            <person name="Fitzgerald M."/>
            <person name="Haas B."/>
            <person name="Abouelleil A."/>
            <person name="Alvarado L."/>
            <person name="Arachchi H.M."/>
            <person name="Berlin A.M."/>
            <person name="Chapman S.B."/>
            <person name="Dewar J."/>
            <person name="Goldberg J."/>
            <person name="Griggs A."/>
            <person name="Gujja S."/>
            <person name="Hansen M."/>
            <person name="Howarth C."/>
            <person name="Imamovic A."/>
            <person name="Larimer J."/>
            <person name="McCowan C."/>
            <person name="Murphy C."/>
            <person name="Neiman D."/>
            <person name="Pearson M."/>
            <person name="Priest M."/>
            <person name="Roberts A."/>
            <person name="Saif S."/>
            <person name="Shea T."/>
            <person name="Sisk P."/>
            <person name="Sykes S."/>
            <person name="Wortman J."/>
            <person name="Nusbaum C."/>
            <person name="Birren B."/>
        </authorList>
    </citation>
    <scope>NUCLEOTIDE SEQUENCE [LARGE SCALE GENOMIC DNA]</scope>
    <source>
        <strain evidence="3 4">FCH/4</strain>
    </source>
</reference>
<protein>
    <submittedName>
        <fullName evidence="3">Uncharacterized protein</fullName>
    </submittedName>
</protein>
<dbReference type="OrthoDB" id="378097at2759"/>
<sequence>MSEPNSTSSLLGNVLRSTVQTLAHLVSESTPLTTEVGEVENLTLSGSSLASSLFPGSQVTPTQSSLANSTGAGDRLVLVHALRRIKTFLRGLFSVQSSTLYNSGGVTTTESTVISSTATDGLVQHAVSTISDMLKGSNESSYSNLLSENSTLVSSNVTNSTCGSLEGNVHRFETVLVVFIIMFCMIGIIWSMERKHFKELFCGEDKTKEPRAMLLDSLNKIEESIYENPDEDDKQNKEEKQEEDNSGSLYENLNMDEDSDYDNVSSGRRRRRRYHDENGNEEENISFVRNKKNDNEDEEEVTYINE</sequence>